<sequence>MLIKPQLAFLRALRSGPRPPKATAGPVVVLSIGVQNSPLIGVQNLHAETHKQREGDDPPRHDADQRRIAFSHAAARSR</sequence>
<gene>
    <name evidence="2" type="ORF">USDA257_p06180</name>
</gene>
<evidence type="ECO:0000313" key="2">
    <source>
        <dbReference type="EMBL" id="AFL55333.1"/>
    </source>
</evidence>
<dbReference type="EMBL" id="CP003578">
    <property type="protein sequence ID" value="AFL55333.1"/>
    <property type="molecule type" value="Genomic_DNA"/>
</dbReference>
<accession>I3XHH7</accession>
<evidence type="ECO:0000256" key="1">
    <source>
        <dbReference type="SAM" id="MobiDB-lite"/>
    </source>
</evidence>
<proteinExistence type="predicted"/>
<protein>
    <submittedName>
        <fullName evidence="2">Uncharacterized protein</fullName>
    </submittedName>
</protein>
<feature type="region of interest" description="Disordered" evidence="1">
    <location>
        <begin position="48"/>
        <end position="78"/>
    </location>
</feature>
<dbReference type="AlphaFoldDB" id="I3XHH7"/>
<name>I3XHH7_SINF2</name>
<evidence type="ECO:0000313" key="3">
    <source>
        <dbReference type="Proteomes" id="UP000006180"/>
    </source>
</evidence>
<keyword evidence="2" id="KW-0614">Plasmid</keyword>
<organism evidence="2">
    <name type="scientific">Sinorhizobium fredii (strain USDA 257)</name>
    <dbReference type="NCBI Taxonomy" id="1185652"/>
    <lineage>
        <taxon>Bacteria</taxon>
        <taxon>Pseudomonadati</taxon>
        <taxon>Pseudomonadota</taxon>
        <taxon>Alphaproteobacteria</taxon>
        <taxon>Hyphomicrobiales</taxon>
        <taxon>Rhizobiaceae</taxon>
        <taxon>Sinorhizobium/Ensifer group</taxon>
        <taxon>Sinorhizobium</taxon>
    </lineage>
</organism>
<reference evidence="2" key="1">
    <citation type="journal article" date="2012" name="J. Bacteriol.">
        <title>Complete genome sequence of the broad-host-range strain Sinorhizobium fredii USDA257.</title>
        <authorList>
            <person name="Schuldes J."/>
            <person name="Rodriguez Orbegoso M."/>
            <person name="Schmeisser C."/>
            <person name="Krishnan H.B."/>
            <person name="Daniel R."/>
            <person name="Streit W.R."/>
        </authorList>
    </citation>
    <scope>NUCLEOTIDE SEQUENCE [LARGE SCALE GENOMIC DNA]</scope>
    <source>
        <strain evidence="2">USDA 257</strain>
        <plasmid evidence="2">pUSDA257</plasmid>
    </source>
</reference>
<geneLocation type="plasmid" evidence="3">
    <name>pUSDA257 fragment 15</name>
</geneLocation>
<dbReference type="HOGENOM" id="CLU_2620138_0_0_5"/>
<feature type="compositionally biased region" description="Basic and acidic residues" evidence="1">
    <location>
        <begin position="48"/>
        <end position="67"/>
    </location>
</feature>